<dbReference type="HOGENOM" id="CLU_170379_1_0_5"/>
<dbReference type="Pfam" id="PF13747">
    <property type="entry name" value="DUF4164"/>
    <property type="match status" value="1"/>
</dbReference>
<accession>N6VG00</accession>
<evidence type="ECO:0000313" key="3">
    <source>
        <dbReference type="Proteomes" id="UP000014026"/>
    </source>
</evidence>
<dbReference type="STRING" id="1094492.m02_12320"/>
<organism evidence="2 3">
    <name type="scientific">Bartonella bovis m02</name>
    <dbReference type="NCBI Taxonomy" id="1094492"/>
    <lineage>
        <taxon>Bacteria</taxon>
        <taxon>Pseudomonadati</taxon>
        <taxon>Pseudomonadota</taxon>
        <taxon>Alphaproteobacteria</taxon>
        <taxon>Hyphomicrobiales</taxon>
        <taxon>Bartonellaceae</taxon>
        <taxon>Bartonella</taxon>
    </lineage>
</organism>
<dbReference type="EMBL" id="AGWB01000036">
    <property type="protein sequence ID" value="ENN90032.1"/>
    <property type="molecule type" value="Genomic_DNA"/>
</dbReference>
<evidence type="ECO:0008006" key="4">
    <source>
        <dbReference type="Google" id="ProtNLM"/>
    </source>
</evidence>
<name>N6VG00_9HYPH</name>
<gene>
    <name evidence="2" type="ORF">m02_12320</name>
</gene>
<evidence type="ECO:0000313" key="2">
    <source>
        <dbReference type="EMBL" id="ENN90032.1"/>
    </source>
</evidence>
<reference evidence="2 3" key="1">
    <citation type="journal article" date="2013" name="PLoS Genet.">
        <title>A gene transfer agent and a dynamic repertoire of secretion systems hold the keys to the explosive radiation of the emerging pathogen Bartonella.</title>
        <authorList>
            <person name="Guy L."/>
            <person name="Nystedt B."/>
            <person name="Toft C."/>
            <person name="Zaremba-Niedzwiedzka K."/>
            <person name="Berglund E.C."/>
            <person name="Granberg F."/>
            <person name="Naslund K."/>
            <person name="Eriksson A.S."/>
            <person name="Andersson S.G."/>
        </authorList>
    </citation>
    <scope>NUCLEOTIDE SEQUENCE [LARGE SCALE GENOMIC DNA]</scope>
    <source>
        <strain evidence="3">m02</strain>
    </source>
</reference>
<keyword evidence="1" id="KW-0175">Coiled coil</keyword>
<feature type="coiled-coil region" evidence="1">
    <location>
        <begin position="51"/>
        <end position="92"/>
    </location>
</feature>
<evidence type="ECO:0000256" key="1">
    <source>
        <dbReference type="SAM" id="Coils"/>
    </source>
</evidence>
<dbReference type="Proteomes" id="UP000014026">
    <property type="component" value="Unassembled WGS sequence"/>
</dbReference>
<protein>
    <recommendedName>
        <fullName evidence="4">DUF4164 family protein</fullName>
    </recommendedName>
</protein>
<dbReference type="AlphaFoldDB" id="N6VG00"/>
<dbReference type="InterPro" id="IPR025310">
    <property type="entry name" value="DUF4164"/>
</dbReference>
<sequence length="106" mass="12482">MIRLYKKAKLKDTITMNQETDILPQALKQLEKALRNLETAITNRHTIIDKHNEWEAEIQQINADRSRLAQELDKSEAHAERLEITNKEVSKRLIHAMETIRIVLDR</sequence>
<proteinExistence type="predicted"/>
<comment type="caution">
    <text evidence="2">The sequence shown here is derived from an EMBL/GenBank/DDBJ whole genome shotgun (WGS) entry which is preliminary data.</text>
</comment>
<dbReference type="PATRIC" id="fig|1094492.3.peg.1340"/>